<reference evidence="1" key="1">
    <citation type="journal article" date="2019" name="bioRxiv">
        <title>The Genome of the Zebra Mussel, Dreissena polymorpha: A Resource for Invasive Species Research.</title>
        <authorList>
            <person name="McCartney M.A."/>
            <person name="Auch B."/>
            <person name="Kono T."/>
            <person name="Mallez S."/>
            <person name="Zhang Y."/>
            <person name="Obille A."/>
            <person name="Becker A."/>
            <person name="Abrahante J.E."/>
            <person name="Garbe J."/>
            <person name="Badalamenti J.P."/>
            <person name="Herman A."/>
            <person name="Mangelson H."/>
            <person name="Liachko I."/>
            <person name="Sullivan S."/>
            <person name="Sone E.D."/>
            <person name="Koren S."/>
            <person name="Silverstein K.A.T."/>
            <person name="Beckman K.B."/>
            <person name="Gohl D.M."/>
        </authorList>
    </citation>
    <scope>NUCLEOTIDE SEQUENCE</scope>
    <source>
        <strain evidence="1">Duluth1</strain>
        <tissue evidence="1">Whole animal</tissue>
    </source>
</reference>
<evidence type="ECO:0000313" key="2">
    <source>
        <dbReference type="Proteomes" id="UP000828390"/>
    </source>
</evidence>
<sequence>MAMWSKQCKPTIVIASSLSALTYIKPAQRTDLFCALQDVTRTNVLTNFHEEVLTRFYNNHTWINTLPPCGHIFQQTGTIFLTHPTVTIFELVSDIIGINLLTNKSMYSHIRKMPRPLQFKTKCPTPWGPCFLTNRNRFELSKDIIRTNLLTMFHEDLTINVASRLYIAILGKMLCPLAAIFYKQFIQDFIQGNLLTKFHEDRAITVASRVLTR</sequence>
<gene>
    <name evidence="1" type="ORF">DPMN_001256</name>
</gene>
<dbReference type="EMBL" id="JAIWYP010000001">
    <property type="protein sequence ID" value="KAH3877391.1"/>
    <property type="molecule type" value="Genomic_DNA"/>
</dbReference>
<reference evidence="1" key="2">
    <citation type="submission" date="2020-11" db="EMBL/GenBank/DDBJ databases">
        <authorList>
            <person name="McCartney M.A."/>
            <person name="Auch B."/>
            <person name="Kono T."/>
            <person name="Mallez S."/>
            <person name="Becker A."/>
            <person name="Gohl D.M."/>
            <person name="Silverstein K.A.T."/>
            <person name="Koren S."/>
            <person name="Bechman K.B."/>
            <person name="Herman A."/>
            <person name="Abrahante J.E."/>
            <person name="Garbe J."/>
        </authorList>
    </citation>
    <scope>NUCLEOTIDE SEQUENCE</scope>
    <source>
        <strain evidence="1">Duluth1</strain>
        <tissue evidence="1">Whole animal</tissue>
    </source>
</reference>
<dbReference type="Proteomes" id="UP000828390">
    <property type="component" value="Unassembled WGS sequence"/>
</dbReference>
<evidence type="ECO:0000313" key="1">
    <source>
        <dbReference type="EMBL" id="KAH3877391.1"/>
    </source>
</evidence>
<accession>A0A9D4ML36</accession>
<keyword evidence="2" id="KW-1185">Reference proteome</keyword>
<name>A0A9D4ML36_DREPO</name>
<proteinExistence type="predicted"/>
<protein>
    <submittedName>
        <fullName evidence="1">Uncharacterized protein</fullName>
    </submittedName>
</protein>
<dbReference type="AlphaFoldDB" id="A0A9D4ML36"/>
<organism evidence="1 2">
    <name type="scientific">Dreissena polymorpha</name>
    <name type="common">Zebra mussel</name>
    <name type="synonym">Mytilus polymorpha</name>
    <dbReference type="NCBI Taxonomy" id="45954"/>
    <lineage>
        <taxon>Eukaryota</taxon>
        <taxon>Metazoa</taxon>
        <taxon>Spiralia</taxon>
        <taxon>Lophotrochozoa</taxon>
        <taxon>Mollusca</taxon>
        <taxon>Bivalvia</taxon>
        <taxon>Autobranchia</taxon>
        <taxon>Heteroconchia</taxon>
        <taxon>Euheterodonta</taxon>
        <taxon>Imparidentia</taxon>
        <taxon>Neoheterodontei</taxon>
        <taxon>Myida</taxon>
        <taxon>Dreissenoidea</taxon>
        <taxon>Dreissenidae</taxon>
        <taxon>Dreissena</taxon>
    </lineage>
</organism>
<comment type="caution">
    <text evidence="1">The sequence shown here is derived from an EMBL/GenBank/DDBJ whole genome shotgun (WGS) entry which is preliminary data.</text>
</comment>